<comment type="similarity">
    <text evidence="2">Belongs to the FliQ/MopD/SpaQ family.</text>
</comment>
<dbReference type="AlphaFoldDB" id="A0A3B1E008"/>
<gene>
    <name evidence="8" type="primary">fliQ</name>
    <name evidence="8" type="ORF">BUCINSTRO3249_0054</name>
</gene>
<proteinExistence type="inferred from homology"/>
<keyword evidence="5 7" id="KW-1133">Transmembrane helix</keyword>
<dbReference type="EMBL" id="LR025085">
    <property type="protein sequence ID" value="VAX76275.1"/>
    <property type="molecule type" value="Genomic_DNA"/>
</dbReference>
<feature type="transmembrane region" description="Helical" evidence="7">
    <location>
        <begin position="16"/>
        <end position="39"/>
    </location>
</feature>
<dbReference type="Proteomes" id="UP000271849">
    <property type="component" value="Chromosome"/>
</dbReference>
<dbReference type="InterPro" id="IPR002191">
    <property type="entry name" value="Bac_export_3"/>
</dbReference>
<keyword evidence="6 7" id="KW-0472">Membrane</keyword>
<dbReference type="PANTHER" id="PTHR34040:SF2">
    <property type="entry name" value="FLAGELLAR BIOSYNTHETIC PROTEIN FLIQ"/>
    <property type="match status" value="1"/>
</dbReference>
<dbReference type="OrthoDB" id="9806440at2"/>
<sequence>MSQDFFLILFKDSVKFAFLLSAPCLLASLFSGILISFFQSSMQISEQTLSFIPKIISVFLSCIFFGPWMLQVTVDYIKNIFYIISILK</sequence>
<dbReference type="GO" id="GO:0009306">
    <property type="term" value="P:protein secretion"/>
    <property type="evidence" value="ECO:0007669"/>
    <property type="project" value="InterPro"/>
</dbReference>
<reference evidence="9" key="1">
    <citation type="submission" date="2018-09" db="EMBL/GenBank/DDBJ databases">
        <authorList>
            <person name="Manzano-Marin A."/>
            <person name="Manzano-Marin A."/>
        </authorList>
    </citation>
    <scope>NUCLEOTIDE SEQUENCE [LARGE SCALE GENOMIC DNA]</scope>
    <source>
        <strain evidence="9">BuCistrobi</strain>
    </source>
</reference>
<dbReference type="PRINTS" id="PR00952">
    <property type="entry name" value="TYPE3IMQPROT"/>
</dbReference>
<dbReference type="STRING" id="1921549.GCA_900128825_00054"/>
<accession>A0A3B1E008</accession>
<evidence type="ECO:0000256" key="2">
    <source>
        <dbReference type="ARBA" id="ARBA00006156"/>
    </source>
</evidence>
<evidence type="ECO:0000313" key="9">
    <source>
        <dbReference type="Proteomes" id="UP000271849"/>
    </source>
</evidence>
<evidence type="ECO:0000256" key="1">
    <source>
        <dbReference type="ARBA" id="ARBA00004651"/>
    </source>
</evidence>
<evidence type="ECO:0000313" key="8">
    <source>
        <dbReference type="EMBL" id="VAX76275.1"/>
    </source>
</evidence>
<evidence type="ECO:0000256" key="3">
    <source>
        <dbReference type="ARBA" id="ARBA00022475"/>
    </source>
</evidence>
<keyword evidence="8" id="KW-0966">Cell projection</keyword>
<comment type="subcellular location">
    <subcellularLocation>
        <location evidence="1">Cell membrane</location>
        <topology evidence="1">Multi-pass membrane protein</topology>
    </subcellularLocation>
</comment>
<dbReference type="PANTHER" id="PTHR34040">
    <property type="entry name" value="FLAGELLAR BIOSYNTHETIC PROTEIN FLIQ"/>
    <property type="match status" value="1"/>
</dbReference>
<dbReference type="GO" id="GO:0005886">
    <property type="term" value="C:plasma membrane"/>
    <property type="evidence" value="ECO:0007669"/>
    <property type="project" value="UniProtKB-SubCell"/>
</dbReference>
<evidence type="ECO:0000256" key="4">
    <source>
        <dbReference type="ARBA" id="ARBA00022692"/>
    </source>
</evidence>
<dbReference type="Pfam" id="PF01313">
    <property type="entry name" value="Bac_export_3"/>
    <property type="match status" value="1"/>
</dbReference>
<evidence type="ECO:0000256" key="5">
    <source>
        <dbReference type="ARBA" id="ARBA00022989"/>
    </source>
</evidence>
<organism evidence="8 9">
    <name type="scientific">Buchnera aphidicola</name>
    <name type="common">Cinara strobi</name>
    <dbReference type="NCBI Taxonomy" id="1921549"/>
    <lineage>
        <taxon>Bacteria</taxon>
        <taxon>Pseudomonadati</taxon>
        <taxon>Pseudomonadota</taxon>
        <taxon>Gammaproteobacteria</taxon>
        <taxon>Enterobacterales</taxon>
        <taxon>Erwiniaceae</taxon>
        <taxon>Buchnera</taxon>
    </lineage>
</organism>
<protein>
    <submittedName>
        <fullName evidence="8">Flagellar biosynthetic protein FliQ</fullName>
    </submittedName>
</protein>
<keyword evidence="8" id="KW-0969">Cilium</keyword>
<keyword evidence="8" id="KW-0282">Flagellum</keyword>
<dbReference type="PIRSF" id="PIRSF004669">
    <property type="entry name" value="FliQ"/>
    <property type="match status" value="1"/>
</dbReference>
<evidence type="ECO:0000256" key="7">
    <source>
        <dbReference type="SAM" id="Phobius"/>
    </source>
</evidence>
<feature type="transmembrane region" description="Helical" evidence="7">
    <location>
        <begin position="51"/>
        <end position="70"/>
    </location>
</feature>
<name>A0A3B1E008_9GAMM</name>
<keyword evidence="3" id="KW-1003">Cell membrane</keyword>
<evidence type="ECO:0000256" key="6">
    <source>
        <dbReference type="ARBA" id="ARBA00023136"/>
    </source>
</evidence>
<keyword evidence="4 7" id="KW-0812">Transmembrane</keyword>